<gene>
    <name evidence="10" type="ORF">ACFPT7_15490</name>
</gene>
<evidence type="ECO:0000256" key="6">
    <source>
        <dbReference type="ARBA" id="ARBA00038076"/>
    </source>
</evidence>
<keyword evidence="3 7" id="KW-0812">Transmembrane</keyword>
<evidence type="ECO:0000256" key="1">
    <source>
        <dbReference type="ARBA" id="ARBA00004651"/>
    </source>
</evidence>
<feature type="transmembrane region" description="Helical" evidence="7">
    <location>
        <begin position="325"/>
        <end position="355"/>
    </location>
</feature>
<keyword evidence="2" id="KW-1003">Cell membrane</keyword>
<accession>A0ABW1EKB7</accession>
<evidence type="ECO:0000259" key="9">
    <source>
        <dbReference type="Pfam" id="PF12704"/>
    </source>
</evidence>
<dbReference type="NCBIfam" id="TIGR03434">
    <property type="entry name" value="ADOP"/>
    <property type="match status" value="1"/>
</dbReference>
<evidence type="ECO:0000259" key="8">
    <source>
        <dbReference type="Pfam" id="PF02687"/>
    </source>
</evidence>
<evidence type="ECO:0000313" key="10">
    <source>
        <dbReference type="EMBL" id="MFC5863710.1"/>
    </source>
</evidence>
<comment type="subcellular location">
    <subcellularLocation>
        <location evidence="1">Cell membrane</location>
        <topology evidence="1">Multi-pass membrane protein</topology>
    </subcellularLocation>
</comment>
<keyword evidence="5 7" id="KW-0472">Membrane</keyword>
<feature type="transmembrane region" description="Helical" evidence="7">
    <location>
        <begin position="427"/>
        <end position="447"/>
    </location>
</feature>
<feature type="transmembrane region" description="Helical" evidence="7">
    <location>
        <begin position="739"/>
        <end position="768"/>
    </location>
</feature>
<feature type="transmembrane region" description="Helical" evidence="7">
    <location>
        <begin position="375"/>
        <end position="397"/>
    </location>
</feature>
<evidence type="ECO:0000256" key="4">
    <source>
        <dbReference type="ARBA" id="ARBA00022989"/>
    </source>
</evidence>
<feature type="transmembrane region" description="Helical" evidence="7">
    <location>
        <begin position="279"/>
        <end position="304"/>
    </location>
</feature>
<feature type="domain" description="MacB-like periplasmic core" evidence="9">
    <location>
        <begin position="21"/>
        <end position="242"/>
    </location>
</feature>
<dbReference type="InterPro" id="IPR050250">
    <property type="entry name" value="Macrolide_Exporter_MacB"/>
</dbReference>
<dbReference type="EMBL" id="JBHSPH010000005">
    <property type="protein sequence ID" value="MFC5863710.1"/>
    <property type="molecule type" value="Genomic_DNA"/>
</dbReference>
<dbReference type="InterPro" id="IPR025857">
    <property type="entry name" value="MacB_PCD"/>
</dbReference>
<feature type="domain" description="ABC3 transporter permease C-terminal" evidence="8">
    <location>
        <begin position="691"/>
        <end position="801"/>
    </location>
</feature>
<feature type="domain" description="ABC3 transporter permease C-terminal" evidence="8">
    <location>
        <begin position="285"/>
        <end position="405"/>
    </location>
</feature>
<feature type="domain" description="MacB-like periplasmic core" evidence="9">
    <location>
        <begin position="428"/>
        <end position="654"/>
    </location>
</feature>
<evidence type="ECO:0000256" key="3">
    <source>
        <dbReference type="ARBA" id="ARBA00022692"/>
    </source>
</evidence>
<organism evidence="10 11">
    <name type="scientific">Acidicapsa dinghuensis</name>
    <dbReference type="NCBI Taxonomy" id="2218256"/>
    <lineage>
        <taxon>Bacteria</taxon>
        <taxon>Pseudomonadati</taxon>
        <taxon>Acidobacteriota</taxon>
        <taxon>Terriglobia</taxon>
        <taxon>Terriglobales</taxon>
        <taxon>Acidobacteriaceae</taxon>
        <taxon>Acidicapsa</taxon>
    </lineage>
</organism>
<sequence length="810" mass="87386">MNADLRLALRQLRKAPGFAITAVFTLALAIGANAIVFSVLNALVLRPLNVPNPGNLFMIERVFGSDTVPSQAYPDYRDLRDRSNSFESLITYDIQGGMGLDTGSGNPSVVWPYIVSGNYFDALGIQPYLGRFIHASDEHGKDSAPFIVLSYDYWHSHFDANPAAVGRTVQINKHPFTIAGVAPAGFRGTELFFAPDFWMPIVDLPGVAGWDPIEERGDHFTWIMGHLKPGASPQSATSDINAIAASLSKAYPKSDDGLKFALSHPGLAGNTLGKPTRAFMAGLMLLAGLILLAACANLGSLFAARAADRSREIALRMALGSRRKFIFRQLFTEAILVSITGGVLGIAGAVVILHFLSAWRPIPSIPINVPVNPDISTYLLALALSIFSGLLFGLVPVRQVLRSDPWQILRAGGTSVAGQSRFTLRDILLALQIAICAVLVTSSLVAVRGLARSLQSNYGFQPSGVMLVHTDLHMAGYEGDQQVQMQKRMLDTAAAIPGVTAVGYSDRLPLSIGGNDSSVFKDETTDFRGANAVADAQQFDISPDYFRTAQTSLLAGRTFTEHDTDKTPVVAVINQQFAKKVFGSVQQAIGSHYKVWGGKRVEVIGVVEDGKYETLTEDPKPAMFYSYLQQKSGEVWLIVRSQREPEEIAAALQRSLRKLDPSMPLEIRPWSSELDSALFAARVATVALGVLGMLGAMLAITGIFGMASYTVSKRLRELGIRVALGANQRKVLTAALGRAFRILAIGSAAGMVLGILATRVLSFIVYQATPRDPFVLGGVIFAMLGIGMIAAWIPARRALAVDPMILLREE</sequence>
<name>A0ABW1EKB7_9BACT</name>
<comment type="caution">
    <text evidence="10">The sequence shown here is derived from an EMBL/GenBank/DDBJ whole genome shotgun (WGS) entry which is preliminary data.</text>
</comment>
<evidence type="ECO:0000256" key="5">
    <source>
        <dbReference type="ARBA" id="ARBA00023136"/>
    </source>
</evidence>
<dbReference type="Proteomes" id="UP001596091">
    <property type="component" value="Unassembled WGS sequence"/>
</dbReference>
<comment type="similarity">
    <text evidence="6">Belongs to the ABC-4 integral membrane protein family.</text>
</comment>
<protein>
    <submittedName>
        <fullName evidence="10">ABC transporter permease</fullName>
    </submittedName>
</protein>
<dbReference type="PANTHER" id="PTHR30572:SF4">
    <property type="entry name" value="ABC TRANSPORTER PERMEASE YTRF"/>
    <property type="match status" value="1"/>
</dbReference>
<keyword evidence="11" id="KW-1185">Reference proteome</keyword>
<dbReference type="InterPro" id="IPR003838">
    <property type="entry name" value="ABC3_permease_C"/>
</dbReference>
<dbReference type="RefSeq" id="WP_263339921.1">
    <property type="nucleotide sequence ID" value="NZ_JAGSYH010000005.1"/>
</dbReference>
<feature type="transmembrane region" description="Helical" evidence="7">
    <location>
        <begin position="20"/>
        <end position="45"/>
    </location>
</feature>
<dbReference type="Pfam" id="PF12704">
    <property type="entry name" value="MacB_PCD"/>
    <property type="match status" value="2"/>
</dbReference>
<evidence type="ECO:0000313" key="11">
    <source>
        <dbReference type="Proteomes" id="UP001596091"/>
    </source>
</evidence>
<dbReference type="Pfam" id="PF02687">
    <property type="entry name" value="FtsX"/>
    <property type="match status" value="2"/>
</dbReference>
<keyword evidence="4 7" id="KW-1133">Transmembrane helix</keyword>
<feature type="transmembrane region" description="Helical" evidence="7">
    <location>
        <begin position="686"/>
        <end position="711"/>
    </location>
</feature>
<reference evidence="11" key="1">
    <citation type="journal article" date="2019" name="Int. J. Syst. Evol. Microbiol.">
        <title>The Global Catalogue of Microorganisms (GCM) 10K type strain sequencing project: providing services to taxonomists for standard genome sequencing and annotation.</title>
        <authorList>
            <consortium name="The Broad Institute Genomics Platform"/>
            <consortium name="The Broad Institute Genome Sequencing Center for Infectious Disease"/>
            <person name="Wu L."/>
            <person name="Ma J."/>
        </authorList>
    </citation>
    <scope>NUCLEOTIDE SEQUENCE [LARGE SCALE GENOMIC DNA]</scope>
    <source>
        <strain evidence="11">JCM 4087</strain>
    </source>
</reference>
<proteinExistence type="inferred from homology"/>
<dbReference type="PANTHER" id="PTHR30572">
    <property type="entry name" value="MEMBRANE COMPONENT OF TRANSPORTER-RELATED"/>
    <property type="match status" value="1"/>
</dbReference>
<dbReference type="InterPro" id="IPR017800">
    <property type="entry name" value="ADOP"/>
</dbReference>
<feature type="transmembrane region" description="Helical" evidence="7">
    <location>
        <begin position="774"/>
        <end position="795"/>
    </location>
</feature>
<evidence type="ECO:0000256" key="2">
    <source>
        <dbReference type="ARBA" id="ARBA00022475"/>
    </source>
</evidence>
<evidence type="ECO:0000256" key="7">
    <source>
        <dbReference type="SAM" id="Phobius"/>
    </source>
</evidence>